<name>A0A7J5YSJ5_DISMA</name>
<accession>A0A7J5YSJ5</accession>
<dbReference type="AlphaFoldDB" id="A0A7J5YSJ5"/>
<comment type="caution">
    <text evidence="1">The sequence shown here is derived from an EMBL/GenBank/DDBJ whole genome shotgun (WGS) entry which is preliminary data.</text>
</comment>
<evidence type="ECO:0000313" key="2">
    <source>
        <dbReference type="Proteomes" id="UP000518266"/>
    </source>
</evidence>
<evidence type="ECO:0000313" key="1">
    <source>
        <dbReference type="EMBL" id="KAF3851901.1"/>
    </source>
</evidence>
<dbReference type="EMBL" id="JAAKFY010000009">
    <property type="protein sequence ID" value="KAF3851901.1"/>
    <property type="molecule type" value="Genomic_DNA"/>
</dbReference>
<organism evidence="1 2">
    <name type="scientific">Dissostichus mawsoni</name>
    <name type="common">Antarctic cod</name>
    <dbReference type="NCBI Taxonomy" id="36200"/>
    <lineage>
        <taxon>Eukaryota</taxon>
        <taxon>Metazoa</taxon>
        <taxon>Chordata</taxon>
        <taxon>Craniata</taxon>
        <taxon>Vertebrata</taxon>
        <taxon>Euteleostomi</taxon>
        <taxon>Actinopterygii</taxon>
        <taxon>Neopterygii</taxon>
        <taxon>Teleostei</taxon>
        <taxon>Neoteleostei</taxon>
        <taxon>Acanthomorphata</taxon>
        <taxon>Eupercaria</taxon>
        <taxon>Perciformes</taxon>
        <taxon>Notothenioidei</taxon>
        <taxon>Nototheniidae</taxon>
        <taxon>Dissostichus</taxon>
    </lineage>
</organism>
<keyword evidence="2" id="KW-1185">Reference proteome</keyword>
<dbReference type="Proteomes" id="UP000518266">
    <property type="component" value="Unassembled WGS sequence"/>
</dbReference>
<protein>
    <submittedName>
        <fullName evidence="1">Uncharacterized protein</fullName>
    </submittedName>
</protein>
<reference evidence="1 2" key="1">
    <citation type="submission" date="2020-03" db="EMBL/GenBank/DDBJ databases">
        <title>Dissostichus mawsoni Genome sequencing and assembly.</title>
        <authorList>
            <person name="Park H."/>
        </authorList>
    </citation>
    <scope>NUCLEOTIDE SEQUENCE [LARGE SCALE GENOMIC DNA]</scope>
    <source>
        <strain evidence="1">DM0001</strain>
        <tissue evidence="1">Muscle</tissue>
    </source>
</reference>
<proteinExistence type="predicted"/>
<gene>
    <name evidence="1" type="ORF">F7725_005256</name>
</gene>
<sequence length="76" mass="8667">MHERRRAPGAWASQALDSSSSSSVCSALWYSMRAWVLWVMVMVQGPWAHGSPSTCMGILELFRTSWRGKIFFLMKN</sequence>